<evidence type="ECO:0000256" key="10">
    <source>
        <dbReference type="ARBA" id="ARBA00053709"/>
    </source>
</evidence>
<keyword evidence="7" id="KW-0539">Nucleus</keyword>
<evidence type="ECO:0000256" key="9">
    <source>
        <dbReference type="ARBA" id="ARBA00052184"/>
    </source>
</evidence>
<comment type="subunit">
    <text evidence="11">Monomer. Forms a complex with RARG and the SRA1 RNA in the nucleus.</text>
</comment>
<evidence type="ECO:0000256" key="14">
    <source>
        <dbReference type="ARBA" id="ARBA00075153"/>
    </source>
</evidence>
<dbReference type="STRING" id="7897.ENSLACP00000018213"/>
<keyword evidence="5" id="KW-0819">tRNA processing</keyword>
<dbReference type="eggNOG" id="KOG2553">
    <property type="taxonomic scope" value="Eukaryota"/>
</dbReference>
<dbReference type="InterPro" id="IPR020097">
    <property type="entry name" value="PsdUridine_synth_TruA_a/b_dom"/>
</dbReference>
<evidence type="ECO:0000256" key="16">
    <source>
        <dbReference type="ARBA" id="ARBA00080849"/>
    </source>
</evidence>
<comment type="similarity">
    <text evidence="3">Belongs to the tRNA pseudouridine synthase TruA family.</text>
</comment>
<evidence type="ECO:0000256" key="7">
    <source>
        <dbReference type="ARBA" id="ARBA00023242"/>
    </source>
</evidence>
<comment type="catalytic activity">
    <reaction evidence="8">
        <text>a uridine in tRNA = a pseudouridine in tRNA</text>
        <dbReference type="Rhea" id="RHEA:54572"/>
        <dbReference type="Rhea" id="RHEA-COMP:13339"/>
        <dbReference type="Rhea" id="RHEA-COMP:13934"/>
        <dbReference type="ChEBI" id="CHEBI:65314"/>
        <dbReference type="ChEBI" id="CHEBI:65315"/>
    </reaction>
</comment>
<dbReference type="Gene3D" id="3.30.70.660">
    <property type="entry name" value="Pseudouridine synthase I, catalytic domain, C-terminal subdomain"/>
    <property type="match status" value="1"/>
</dbReference>
<dbReference type="NCBIfam" id="TIGR00071">
    <property type="entry name" value="hisT_truA"/>
    <property type="match status" value="1"/>
</dbReference>
<evidence type="ECO:0000313" key="22">
    <source>
        <dbReference type="Proteomes" id="UP000008672"/>
    </source>
</evidence>
<evidence type="ECO:0000256" key="12">
    <source>
        <dbReference type="ARBA" id="ARBA00066509"/>
    </source>
</evidence>
<keyword evidence="22" id="KW-1185">Reference proteome</keyword>
<evidence type="ECO:0000256" key="2">
    <source>
        <dbReference type="ARBA" id="ARBA00004123"/>
    </source>
</evidence>
<name>H3B8J2_LATCH</name>
<feature type="active site" description="Nucleophile" evidence="18">
    <location>
        <position position="74"/>
    </location>
</feature>
<reference evidence="21" key="3">
    <citation type="submission" date="2025-09" db="UniProtKB">
        <authorList>
            <consortium name="Ensembl"/>
        </authorList>
    </citation>
    <scope>IDENTIFICATION</scope>
</reference>
<dbReference type="FunFam" id="3.30.70.660:FF:000002">
    <property type="entry name" value="tRNA pseudouridine synthase"/>
    <property type="match status" value="1"/>
</dbReference>
<evidence type="ECO:0000256" key="18">
    <source>
        <dbReference type="PIRSR" id="PIRSR641708-1"/>
    </source>
</evidence>
<comment type="catalytic activity">
    <reaction evidence="9">
        <text>uridine(38/39/40) in tRNA = pseudouridine(38/39/40) in tRNA</text>
        <dbReference type="Rhea" id="RHEA:22376"/>
        <dbReference type="Rhea" id="RHEA-COMP:10085"/>
        <dbReference type="Rhea" id="RHEA-COMP:10087"/>
        <dbReference type="ChEBI" id="CHEBI:65314"/>
        <dbReference type="ChEBI" id="CHEBI:65315"/>
        <dbReference type="EC" id="5.4.99.12"/>
    </reaction>
</comment>
<evidence type="ECO:0000259" key="20">
    <source>
        <dbReference type="Pfam" id="PF01416"/>
    </source>
</evidence>
<keyword evidence="4" id="KW-0507">mRNA processing</keyword>
<dbReference type="PANTHER" id="PTHR11142:SF30">
    <property type="entry name" value="TRNA PSEUDOURIDINE SYNTHASE A ISOFORM X1"/>
    <property type="match status" value="1"/>
</dbReference>
<reference evidence="21" key="2">
    <citation type="submission" date="2025-08" db="UniProtKB">
        <authorList>
            <consortium name="Ensembl"/>
        </authorList>
    </citation>
    <scope>IDENTIFICATION</scope>
</reference>
<dbReference type="GO" id="GO:0005634">
    <property type="term" value="C:nucleus"/>
    <property type="evidence" value="ECO:0007669"/>
    <property type="project" value="UniProtKB-SubCell"/>
</dbReference>
<dbReference type="GO" id="GO:0006397">
    <property type="term" value="P:mRNA processing"/>
    <property type="evidence" value="ECO:0007669"/>
    <property type="project" value="UniProtKB-KW"/>
</dbReference>
<evidence type="ECO:0000256" key="19">
    <source>
        <dbReference type="PIRSR" id="PIRSR641708-2"/>
    </source>
</evidence>
<dbReference type="InterPro" id="IPR001406">
    <property type="entry name" value="PsdUridine_synth_TruA"/>
</dbReference>
<dbReference type="EC" id="5.4.99.12" evidence="12"/>
<dbReference type="EMBL" id="AFYH01052470">
    <property type="status" value="NOT_ANNOTATED_CDS"/>
    <property type="molecule type" value="Genomic_DNA"/>
</dbReference>
<dbReference type="GO" id="GO:0003723">
    <property type="term" value="F:RNA binding"/>
    <property type="evidence" value="ECO:0007669"/>
    <property type="project" value="InterPro"/>
</dbReference>
<evidence type="ECO:0000256" key="4">
    <source>
        <dbReference type="ARBA" id="ARBA00022664"/>
    </source>
</evidence>
<dbReference type="GO" id="GO:1990481">
    <property type="term" value="P:mRNA pseudouridine synthesis"/>
    <property type="evidence" value="ECO:0007669"/>
    <property type="project" value="TreeGrafter"/>
</dbReference>
<comment type="subcellular location">
    <subcellularLocation>
        <location evidence="2">Nucleus</location>
    </subcellularLocation>
</comment>
<sequence>DAFKLSSRKPKRKFALLLAYNGNGYYGMQRNPGVRDLHTIEDDLVLALVKAGCIPEAFADDMKELSFQRCARTDKGVSAAGQLVSLKLHLTEDLVDVLNQNLPPQIRVLGCKRVTRGFSSKSNCDARTYSYMLPTFTFATQDGERQDGHFCLHRDTFHRVNHLLSCYRGTHNFHNFTSGRSAADPSAVRYVMSACCGEPFFYGGLEYAIIEIKGQSFMRHQIRKMVALAVAVAKGWAPEPILAESLSSEKVHLPRVPGLGLVLERVHFDRHNARYGQNGIHQRISWEEVEPLMMEFKERQIYPSVVRVELEEKSMAKWLEKLARHSYGSS</sequence>
<keyword evidence="6" id="KW-0413">Isomerase</keyword>
<evidence type="ECO:0000256" key="6">
    <source>
        <dbReference type="ARBA" id="ARBA00023235"/>
    </source>
</evidence>
<dbReference type="AlphaFoldDB" id="H3B8J2"/>
<dbReference type="InterPro" id="IPR020094">
    <property type="entry name" value="TruA/RsuA/RluB/E/F_N"/>
</dbReference>
<feature type="binding site" evidence="19">
    <location>
        <position position="129"/>
    </location>
    <ligand>
        <name>substrate</name>
    </ligand>
</feature>
<dbReference type="Proteomes" id="UP000008672">
    <property type="component" value="Unassembled WGS sequence"/>
</dbReference>
<protein>
    <recommendedName>
        <fullName evidence="13">Pseudouridylate synthase 1 homolog</fullName>
        <ecNumber evidence="12">5.4.99.12</ecNumber>
    </recommendedName>
    <alternativeName>
        <fullName evidence="14">tRNA pseudouridine synthase 1</fullName>
    </alternativeName>
    <alternativeName>
        <fullName evidence="17">tRNA pseudouridine(38-40) synthase</fullName>
    </alternativeName>
    <alternativeName>
        <fullName evidence="15">tRNA pseudouridylate synthase I</fullName>
    </alternativeName>
    <alternativeName>
        <fullName evidence="16">tRNA-uridine isomerase I</fullName>
    </alternativeName>
</protein>
<dbReference type="HOGENOM" id="CLU_021971_3_0_1"/>
<dbReference type="FunFam" id="3.30.70.580:FF:000002">
    <property type="entry name" value="tRNA pseudouridine synthase"/>
    <property type="match status" value="1"/>
</dbReference>
<evidence type="ECO:0000256" key="13">
    <source>
        <dbReference type="ARBA" id="ARBA00068582"/>
    </source>
</evidence>
<feature type="domain" description="Pseudouridine synthase I TruA alpha/beta" evidence="20">
    <location>
        <begin position="167"/>
        <end position="269"/>
    </location>
</feature>
<evidence type="ECO:0000256" key="1">
    <source>
        <dbReference type="ARBA" id="ARBA00001166"/>
    </source>
</evidence>
<dbReference type="PANTHER" id="PTHR11142">
    <property type="entry name" value="PSEUDOURIDYLATE SYNTHASE"/>
    <property type="match status" value="1"/>
</dbReference>
<dbReference type="InterPro" id="IPR020103">
    <property type="entry name" value="PsdUridine_synth_cat_dom_sf"/>
</dbReference>
<dbReference type="CDD" id="cd02568">
    <property type="entry name" value="PseudoU_synth_PUS1_PUS2"/>
    <property type="match status" value="1"/>
</dbReference>
<dbReference type="InterPro" id="IPR020095">
    <property type="entry name" value="PsdUridine_synth_TruA_C"/>
</dbReference>
<reference evidence="22" key="1">
    <citation type="submission" date="2011-08" db="EMBL/GenBank/DDBJ databases">
        <title>The draft genome of Latimeria chalumnae.</title>
        <authorList>
            <person name="Di Palma F."/>
            <person name="Alfoldi J."/>
            <person name="Johnson J."/>
            <person name="Berlin A."/>
            <person name="Gnerre S."/>
            <person name="Jaffe D."/>
            <person name="MacCallum I."/>
            <person name="Young S."/>
            <person name="Walker B.J."/>
            <person name="Lander E."/>
            <person name="Lindblad-Toh K."/>
        </authorList>
    </citation>
    <scope>NUCLEOTIDE SEQUENCE [LARGE SCALE GENOMIC DNA]</scope>
    <source>
        <strain evidence="22">Wild caught</strain>
    </source>
</reference>
<dbReference type="InterPro" id="IPR041708">
    <property type="entry name" value="PUS1/PUS2-like"/>
</dbReference>
<dbReference type="GO" id="GO:0160147">
    <property type="term" value="F:tRNA pseudouridine(38-40) synthase activity"/>
    <property type="evidence" value="ECO:0007669"/>
    <property type="project" value="UniProtKB-EC"/>
</dbReference>
<comment type="function">
    <text evidence="10">Pseudouridylate synthase that catalyzes pseudouridylation of tRNAs and mRNAs. Acts on positions 27/28 in the anticodon stem and also positions 34 and 36 in the anticodon of an intron containing tRNA. Also catalyzes pseudouridylation of mRNAs: mediates pseudouridylation of mRNAs with the consensus sequence 5'-UGUAG-3'. Acts as a regulator of pre-mRNA splicing by mediating pseudouridylation of pre-mRNAs at locations associated with alternatively spliced regions. Pseudouridylation of pre-mRNAs near splice sites directly regulates mRNA splicing and mRNA 3'-end processing. Involved in regulation of nuclear receptor activity through pseudouridylation of SRA1 mRNA.</text>
</comment>
<dbReference type="Pfam" id="PF01416">
    <property type="entry name" value="PseudoU_synth_1"/>
    <property type="match status" value="1"/>
</dbReference>
<dbReference type="SUPFAM" id="SSF55120">
    <property type="entry name" value="Pseudouridine synthase"/>
    <property type="match status" value="1"/>
</dbReference>
<accession>H3B8J2</accession>
<evidence type="ECO:0000256" key="8">
    <source>
        <dbReference type="ARBA" id="ARBA00036943"/>
    </source>
</evidence>
<evidence type="ECO:0000256" key="11">
    <source>
        <dbReference type="ARBA" id="ARBA00064589"/>
    </source>
</evidence>
<evidence type="ECO:0000313" key="21">
    <source>
        <dbReference type="Ensembl" id="ENSLACP00000018213.1"/>
    </source>
</evidence>
<evidence type="ECO:0000256" key="5">
    <source>
        <dbReference type="ARBA" id="ARBA00022694"/>
    </source>
</evidence>
<dbReference type="OMA" id="FLCECIY"/>
<evidence type="ECO:0000256" key="3">
    <source>
        <dbReference type="ARBA" id="ARBA00009375"/>
    </source>
</evidence>
<organism evidence="21 22">
    <name type="scientific">Latimeria chalumnae</name>
    <name type="common">Coelacanth</name>
    <dbReference type="NCBI Taxonomy" id="7897"/>
    <lineage>
        <taxon>Eukaryota</taxon>
        <taxon>Metazoa</taxon>
        <taxon>Chordata</taxon>
        <taxon>Craniata</taxon>
        <taxon>Vertebrata</taxon>
        <taxon>Euteleostomi</taxon>
        <taxon>Coelacanthiformes</taxon>
        <taxon>Coelacanthidae</taxon>
        <taxon>Latimeria</taxon>
    </lineage>
</organism>
<dbReference type="Gene3D" id="3.30.70.580">
    <property type="entry name" value="Pseudouridine synthase I, catalytic domain, N-terminal subdomain"/>
    <property type="match status" value="1"/>
</dbReference>
<dbReference type="GO" id="GO:0031119">
    <property type="term" value="P:tRNA pseudouridine synthesis"/>
    <property type="evidence" value="ECO:0007669"/>
    <property type="project" value="InterPro"/>
</dbReference>
<dbReference type="GeneTree" id="ENSGT00950000183160"/>
<comment type="catalytic activity">
    <reaction evidence="1">
        <text>a uridine in mRNA = a pseudouridine in mRNA</text>
        <dbReference type="Rhea" id="RHEA:56644"/>
        <dbReference type="Rhea" id="RHEA-COMP:14658"/>
        <dbReference type="Rhea" id="RHEA-COMP:14659"/>
        <dbReference type="ChEBI" id="CHEBI:65314"/>
        <dbReference type="ChEBI" id="CHEBI:65315"/>
    </reaction>
</comment>
<dbReference type="Ensembl" id="ENSLACT00000018345.1">
    <property type="protein sequence ID" value="ENSLACP00000018213.1"/>
    <property type="gene ID" value="ENSLACG00000016044.1"/>
</dbReference>
<evidence type="ECO:0000256" key="15">
    <source>
        <dbReference type="ARBA" id="ARBA00079087"/>
    </source>
</evidence>
<dbReference type="InParanoid" id="H3B8J2"/>
<evidence type="ECO:0000256" key="17">
    <source>
        <dbReference type="ARBA" id="ARBA00081344"/>
    </source>
</evidence>
<proteinExistence type="inferred from homology"/>